<feature type="compositionally biased region" description="Basic and acidic residues" evidence="1">
    <location>
        <begin position="116"/>
        <end position="133"/>
    </location>
</feature>
<sequence>MKLLTNRFGEEFEANVITNEAYVEKRVKDWLSVNPPRRKRVISRLKSISEEYDLDIDLTKFEKEEEFEKEMEKLIDQNGADLSENSYDKNQKEFKRDLQNLSSTSDNKNGSANESSDSKKEFGNLEDRLNKLK</sequence>
<dbReference type="Gene3D" id="1.20.1260.60">
    <property type="entry name" value="Vacuolar protein sorting-associated protein Ist1"/>
    <property type="match status" value="1"/>
</dbReference>
<proteinExistence type="predicted"/>
<name>A0ABV2AQE1_9EUKA</name>
<comment type="caution">
    <text evidence="2">The sequence shown here is derived from an EMBL/GenBank/DDBJ whole genome shotgun (WGS) entry which is preliminary data.</text>
</comment>
<evidence type="ECO:0000313" key="2">
    <source>
        <dbReference type="EMBL" id="MES1921759.1"/>
    </source>
</evidence>
<organism evidence="2 3">
    <name type="scientific">Bonamia ostreae</name>
    <dbReference type="NCBI Taxonomy" id="126728"/>
    <lineage>
        <taxon>Eukaryota</taxon>
        <taxon>Sar</taxon>
        <taxon>Rhizaria</taxon>
        <taxon>Endomyxa</taxon>
        <taxon>Ascetosporea</taxon>
        <taxon>Haplosporida</taxon>
        <taxon>Bonamia</taxon>
    </lineage>
</organism>
<reference evidence="2 3" key="1">
    <citation type="journal article" date="2024" name="BMC Biol.">
        <title>Comparative genomics of Ascetosporea gives new insight into the evolutionary basis for animal parasitism in Rhizaria.</title>
        <authorList>
            <person name="Hiltunen Thoren M."/>
            <person name="Onut-Brannstrom I."/>
            <person name="Alfjorden A."/>
            <person name="Peckova H."/>
            <person name="Swords F."/>
            <person name="Hooper C."/>
            <person name="Holzer A.S."/>
            <person name="Bass D."/>
            <person name="Burki F."/>
        </authorList>
    </citation>
    <scope>NUCLEOTIDE SEQUENCE [LARGE SCALE GENOMIC DNA]</scope>
    <source>
        <strain evidence="2">20-A016</strain>
    </source>
</reference>
<keyword evidence="3" id="KW-1185">Reference proteome</keyword>
<dbReference type="Proteomes" id="UP001439008">
    <property type="component" value="Unassembled WGS sequence"/>
</dbReference>
<evidence type="ECO:0000256" key="1">
    <source>
        <dbReference type="SAM" id="MobiDB-lite"/>
    </source>
</evidence>
<feature type="compositionally biased region" description="Basic and acidic residues" evidence="1">
    <location>
        <begin position="86"/>
        <end position="98"/>
    </location>
</feature>
<feature type="compositionally biased region" description="Polar residues" evidence="1">
    <location>
        <begin position="99"/>
        <end position="115"/>
    </location>
</feature>
<dbReference type="EMBL" id="JBDODL010001728">
    <property type="protein sequence ID" value="MES1921759.1"/>
    <property type="molecule type" value="Genomic_DNA"/>
</dbReference>
<gene>
    <name evidence="2" type="ORF">MHBO_003290</name>
</gene>
<dbReference type="InterPro" id="IPR042277">
    <property type="entry name" value="IST1-like"/>
</dbReference>
<evidence type="ECO:0000313" key="3">
    <source>
        <dbReference type="Proteomes" id="UP001439008"/>
    </source>
</evidence>
<feature type="region of interest" description="Disordered" evidence="1">
    <location>
        <begin position="72"/>
        <end position="133"/>
    </location>
</feature>
<accession>A0ABV2AQE1</accession>
<protein>
    <submittedName>
        <fullName evidence="2">Uncharacterized protein</fullName>
    </submittedName>
</protein>